<dbReference type="EMBL" id="CP090174">
    <property type="protein sequence ID" value="UJO24573.1"/>
    <property type="molecule type" value="Genomic_DNA"/>
</dbReference>
<evidence type="ECO:0000256" key="1">
    <source>
        <dbReference type="SAM" id="MobiDB-lite"/>
    </source>
</evidence>
<proteinExistence type="predicted"/>
<keyword evidence="3" id="KW-1185">Reference proteome</keyword>
<accession>A0A9Q8PLB6</accession>
<dbReference type="AlphaFoldDB" id="A0A9Q8PLB6"/>
<dbReference type="RefSeq" id="XP_047768939.1">
    <property type="nucleotide sequence ID" value="XM_047913098.1"/>
</dbReference>
<reference evidence="2" key="1">
    <citation type="submission" date="2021-12" db="EMBL/GenBank/DDBJ databases">
        <authorList>
            <person name="Zaccaron A."/>
            <person name="Stergiopoulos I."/>
        </authorList>
    </citation>
    <scope>NUCLEOTIDE SEQUENCE</scope>
    <source>
        <strain evidence="2">Race5_Kim</strain>
    </source>
</reference>
<dbReference type="Proteomes" id="UP000756132">
    <property type="component" value="Chromosome 12"/>
</dbReference>
<dbReference type="GeneID" id="71993828"/>
<protein>
    <submittedName>
        <fullName evidence="2">Uncharacterized protein</fullName>
    </submittedName>
</protein>
<evidence type="ECO:0000313" key="2">
    <source>
        <dbReference type="EMBL" id="UJO24573.1"/>
    </source>
</evidence>
<sequence length="137" mass="15083">MEAGNYTTRIARVFAEGSACFPPTFLTAIEYTRNAEESSSAQGRLAHPTVEDITPKSAAGIDEVVSSDESDDEVSENQSDQDDTYVEGVRPSRKRKEGPATNEKTTNKKQKTTDHLRKRPYPSNFPLITEETSAVNA</sequence>
<reference evidence="2" key="2">
    <citation type="journal article" date="2022" name="Microb. Genom.">
        <title>A chromosome-scale genome assembly of the tomato pathogen Cladosporium fulvum reveals a compartmentalized genome architecture and the presence of a dispensable chromosome.</title>
        <authorList>
            <person name="Zaccaron A.Z."/>
            <person name="Chen L.H."/>
            <person name="Samaras A."/>
            <person name="Stergiopoulos I."/>
        </authorList>
    </citation>
    <scope>NUCLEOTIDE SEQUENCE</scope>
    <source>
        <strain evidence="2">Race5_Kim</strain>
    </source>
</reference>
<organism evidence="2 3">
    <name type="scientific">Passalora fulva</name>
    <name type="common">Tomato leaf mold</name>
    <name type="synonym">Cladosporium fulvum</name>
    <dbReference type="NCBI Taxonomy" id="5499"/>
    <lineage>
        <taxon>Eukaryota</taxon>
        <taxon>Fungi</taxon>
        <taxon>Dikarya</taxon>
        <taxon>Ascomycota</taxon>
        <taxon>Pezizomycotina</taxon>
        <taxon>Dothideomycetes</taxon>
        <taxon>Dothideomycetidae</taxon>
        <taxon>Mycosphaerellales</taxon>
        <taxon>Mycosphaerellaceae</taxon>
        <taxon>Fulvia</taxon>
    </lineage>
</organism>
<name>A0A9Q8PLB6_PASFU</name>
<gene>
    <name evidence="2" type="ORF">CLAFUR5_13950</name>
</gene>
<dbReference type="KEGG" id="ffu:CLAFUR5_13950"/>
<feature type="compositionally biased region" description="Acidic residues" evidence="1">
    <location>
        <begin position="65"/>
        <end position="85"/>
    </location>
</feature>
<feature type="region of interest" description="Disordered" evidence="1">
    <location>
        <begin position="34"/>
        <end position="137"/>
    </location>
</feature>
<evidence type="ECO:0000313" key="3">
    <source>
        <dbReference type="Proteomes" id="UP000756132"/>
    </source>
</evidence>